<name>A0AAV7S883_PLEWA</name>
<reference evidence="1" key="1">
    <citation type="journal article" date="2022" name="bioRxiv">
        <title>Sequencing and chromosome-scale assembly of the giantPleurodeles waltlgenome.</title>
        <authorList>
            <person name="Brown T."/>
            <person name="Elewa A."/>
            <person name="Iarovenko S."/>
            <person name="Subramanian E."/>
            <person name="Araus A.J."/>
            <person name="Petzold A."/>
            <person name="Susuki M."/>
            <person name="Suzuki K.-i.T."/>
            <person name="Hayashi T."/>
            <person name="Toyoda A."/>
            <person name="Oliveira C."/>
            <person name="Osipova E."/>
            <person name="Leigh N.D."/>
            <person name="Simon A."/>
            <person name="Yun M.H."/>
        </authorList>
    </citation>
    <scope>NUCLEOTIDE SEQUENCE</scope>
    <source>
        <strain evidence="1">20211129_DDA</strain>
        <tissue evidence="1">Liver</tissue>
    </source>
</reference>
<dbReference type="AlphaFoldDB" id="A0AAV7S883"/>
<evidence type="ECO:0000313" key="1">
    <source>
        <dbReference type="EMBL" id="KAJ1161166.1"/>
    </source>
</evidence>
<sequence>MLPVTGSDLIGFWPVFERVGPVESLYESLDSLRGRVFLCRPLRALRRLPRGFESPELLPLVQAKRLALAPRRGVTARMAAGVRTLTIAPGPPAPHLRFSRLHRPGHSLVEVGPSTGVAPTPARVVRFVSVQALSHTYLLVFTCGAWEFDVLAGSFYGLWPELFLERPFTAPS</sequence>
<organism evidence="1 2">
    <name type="scientific">Pleurodeles waltl</name>
    <name type="common">Iberian ribbed newt</name>
    <dbReference type="NCBI Taxonomy" id="8319"/>
    <lineage>
        <taxon>Eukaryota</taxon>
        <taxon>Metazoa</taxon>
        <taxon>Chordata</taxon>
        <taxon>Craniata</taxon>
        <taxon>Vertebrata</taxon>
        <taxon>Euteleostomi</taxon>
        <taxon>Amphibia</taxon>
        <taxon>Batrachia</taxon>
        <taxon>Caudata</taxon>
        <taxon>Salamandroidea</taxon>
        <taxon>Salamandridae</taxon>
        <taxon>Pleurodelinae</taxon>
        <taxon>Pleurodeles</taxon>
    </lineage>
</organism>
<keyword evidence="2" id="KW-1185">Reference proteome</keyword>
<proteinExistence type="predicted"/>
<gene>
    <name evidence="1" type="ORF">NDU88_001653</name>
</gene>
<comment type="caution">
    <text evidence="1">The sequence shown here is derived from an EMBL/GenBank/DDBJ whole genome shotgun (WGS) entry which is preliminary data.</text>
</comment>
<accession>A0AAV7S883</accession>
<protein>
    <submittedName>
        <fullName evidence="1">Uncharacterized protein</fullName>
    </submittedName>
</protein>
<dbReference type="Proteomes" id="UP001066276">
    <property type="component" value="Chromosome 4_2"/>
</dbReference>
<evidence type="ECO:0000313" key="2">
    <source>
        <dbReference type="Proteomes" id="UP001066276"/>
    </source>
</evidence>
<dbReference type="EMBL" id="JANPWB010000008">
    <property type="protein sequence ID" value="KAJ1161166.1"/>
    <property type="molecule type" value="Genomic_DNA"/>
</dbReference>